<dbReference type="InterPro" id="IPR005713">
    <property type="entry name" value="Ribosomal_uS19_euk/arc"/>
</dbReference>
<evidence type="ECO:0000313" key="5">
    <source>
        <dbReference type="EMBL" id="GKT27244.1"/>
    </source>
</evidence>
<dbReference type="PRINTS" id="PR00975">
    <property type="entry name" value="RIBOSOMALS19"/>
</dbReference>
<dbReference type="HAMAP" id="MF_00531">
    <property type="entry name" value="Ribosomal_uS19"/>
    <property type="match status" value="1"/>
</dbReference>
<dbReference type="SUPFAM" id="SSF54570">
    <property type="entry name" value="Ribosomal protein S19"/>
    <property type="match status" value="1"/>
</dbReference>
<keyword evidence="2 4" id="KW-0689">Ribosomal protein</keyword>
<evidence type="ECO:0000256" key="2">
    <source>
        <dbReference type="ARBA" id="ARBA00022980"/>
    </source>
</evidence>
<gene>
    <name evidence="5" type="ORF">ADUPG1_013705</name>
</gene>
<reference evidence="5" key="1">
    <citation type="submission" date="2022-03" db="EMBL/GenBank/DDBJ databases">
        <title>Draft genome sequence of Aduncisulcus paluster, a free-living microaerophilic Fornicata.</title>
        <authorList>
            <person name="Yuyama I."/>
            <person name="Kume K."/>
            <person name="Tamura T."/>
            <person name="Inagaki Y."/>
            <person name="Hashimoto T."/>
        </authorList>
    </citation>
    <scope>NUCLEOTIDE SEQUENCE</scope>
    <source>
        <strain evidence="5">NY0171</strain>
    </source>
</reference>
<dbReference type="InterPro" id="IPR023575">
    <property type="entry name" value="Ribosomal_uS19_SF"/>
</dbReference>
<comment type="caution">
    <text evidence="5">The sequence shown here is derived from an EMBL/GenBank/DDBJ whole genome shotgun (WGS) entry which is preliminary data.</text>
</comment>
<dbReference type="NCBIfam" id="NF003121">
    <property type="entry name" value="PRK04038.1"/>
    <property type="match status" value="1"/>
</dbReference>
<dbReference type="PROSITE" id="PS00323">
    <property type="entry name" value="RIBOSOMAL_S19"/>
    <property type="match status" value="1"/>
</dbReference>
<keyword evidence="3 4" id="KW-0687">Ribonucleoprotein</keyword>
<dbReference type="Gene3D" id="3.30.860.10">
    <property type="entry name" value="30s Ribosomal Protein S19, Chain A"/>
    <property type="match status" value="1"/>
</dbReference>
<keyword evidence="6" id="KW-1185">Reference proteome</keyword>
<dbReference type="Proteomes" id="UP001057375">
    <property type="component" value="Unassembled WGS sequence"/>
</dbReference>
<evidence type="ECO:0000313" key="6">
    <source>
        <dbReference type="Proteomes" id="UP001057375"/>
    </source>
</evidence>
<organism evidence="5 6">
    <name type="scientific">Aduncisulcus paluster</name>
    <dbReference type="NCBI Taxonomy" id="2918883"/>
    <lineage>
        <taxon>Eukaryota</taxon>
        <taxon>Metamonada</taxon>
        <taxon>Carpediemonas-like organisms</taxon>
        <taxon>Aduncisulcus</taxon>
    </lineage>
</organism>
<comment type="similarity">
    <text evidence="1 4">Belongs to the universal ribosomal protein uS19 family.</text>
</comment>
<dbReference type="PIRSF" id="PIRSF002144">
    <property type="entry name" value="Ribosomal_S19"/>
    <property type="match status" value="1"/>
</dbReference>
<protein>
    <submittedName>
        <fullName evidence="5">Multi-domain containing protein</fullName>
    </submittedName>
</protein>
<evidence type="ECO:0000256" key="4">
    <source>
        <dbReference type="RuleBase" id="RU003485"/>
    </source>
</evidence>
<dbReference type="EMBL" id="BQXS01012724">
    <property type="protein sequence ID" value="GKT27244.1"/>
    <property type="molecule type" value="Genomic_DNA"/>
</dbReference>
<dbReference type="NCBIfam" id="TIGR01025">
    <property type="entry name" value="uS19_arch"/>
    <property type="match status" value="1"/>
</dbReference>
<name>A0ABQ5K5X3_9EUKA</name>
<dbReference type="InterPro" id="IPR020934">
    <property type="entry name" value="Ribosomal_uS19_CS"/>
</dbReference>
<evidence type="ECO:0000256" key="3">
    <source>
        <dbReference type="ARBA" id="ARBA00023274"/>
    </source>
</evidence>
<accession>A0ABQ5K5X3</accession>
<dbReference type="InterPro" id="IPR002222">
    <property type="entry name" value="Ribosomal_uS19"/>
</dbReference>
<sequence>MSQTARSLRQFTYRGYLLKDLVAMDKAEMLKLLPCRARRKFKKRGLSKKVVRFMEKLKAAKAGLKVGEKPKLIKTHLRNVVILPEMVGSLIGVYNGQTFVTIDIKDMMIGTYLAEYAPSYKSVYHGRAGVGATKSSKFVPLR</sequence>
<dbReference type="Pfam" id="PF00203">
    <property type="entry name" value="Ribosomal_S19"/>
    <property type="match status" value="1"/>
</dbReference>
<dbReference type="PANTHER" id="PTHR11880:SF2">
    <property type="entry name" value="SMALL RIBOSOMAL SUBUNIT PROTEIN US19"/>
    <property type="match status" value="1"/>
</dbReference>
<proteinExistence type="inferred from homology"/>
<evidence type="ECO:0000256" key="1">
    <source>
        <dbReference type="ARBA" id="ARBA00007345"/>
    </source>
</evidence>
<dbReference type="PANTHER" id="PTHR11880">
    <property type="entry name" value="RIBOSOMAL PROTEIN S19P FAMILY MEMBER"/>
    <property type="match status" value="1"/>
</dbReference>